<feature type="transmembrane region" description="Helical" evidence="1">
    <location>
        <begin position="129"/>
        <end position="153"/>
    </location>
</feature>
<dbReference type="Proteomes" id="UP001172708">
    <property type="component" value="Unassembled WGS sequence"/>
</dbReference>
<comment type="caution">
    <text evidence="2">The sequence shown here is derived from an EMBL/GenBank/DDBJ whole genome shotgun (WGS) entry which is preliminary data.</text>
</comment>
<gene>
    <name evidence="2" type="ORF">QQX02_04680</name>
</gene>
<keyword evidence="1" id="KW-0812">Transmembrane</keyword>
<dbReference type="InterPro" id="IPR013901">
    <property type="entry name" value="Anthrone_oxy"/>
</dbReference>
<reference evidence="2" key="1">
    <citation type="submission" date="2023-06" db="EMBL/GenBank/DDBJ databases">
        <title>Egi l300058.</title>
        <authorList>
            <person name="Gao L."/>
            <person name="Fang B.-Z."/>
            <person name="Li W.-J."/>
        </authorList>
    </citation>
    <scope>NUCLEOTIDE SEQUENCE</scope>
    <source>
        <strain evidence="2">EGI L300058</strain>
    </source>
</reference>
<keyword evidence="1" id="KW-0472">Membrane</keyword>
<evidence type="ECO:0000313" key="2">
    <source>
        <dbReference type="EMBL" id="MDN4480217.1"/>
    </source>
</evidence>
<protein>
    <submittedName>
        <fullName evidence="2">DUF1772 domain-containing protein</fullName>
    </submittedName>
</protein>
<accession>A0ABT8GFL2</accession>
<name>A0ABT8GFL2_9MICO</name>
<feature type="transmembrane region" description="Helical" evidence="1">
    <location>
        <begin position="54"/>
        <end position="73"/>
    </location>
</feature>
<sequence length="156" mass="15611">MTAFALLTGGAAITTALAGGVLYAFSAFVIAGLRRLPPEQAGAAMRGINIDAQRAPLMLLMVASLGLPIAAAIVGGNQGSEGAPWAIAGAVVAAVGILGITAAGNVPLNERLARASDIGAAWQRFVGPWLLWNHARTALAAIASALFVVALIMGTA</sequence>
<keyword evidence="1" id="KW-1133">Transmembrane helix</keyword>
<proteinExistence type="predicted"/>
<dbReference type="Pfam" id="PF08592">
    <property type="entry name" value="Anthrone_oxy"/>
    <property type="match status" value="1"/>
</dbReference>
<keyword evidence="3" id="KW-1185">Reference proteome</keyword>
<evidence type="ECO:0000256" key="1">
    <source>
        <dbReference type="SAM" id="Phobius"/>
    </source>
</evidence>
<dbReference type="RefSeq" id="WP_301141573.1">
    <property type="nucleotide sequence ID" value="NZ_JAUHQA010000001.1"/>
</dbReference>
<evidence type="ECO:0000313" key="3">
    <source>
        <dbReference type="Proteomes" id="UP001172708"/>
    </source>
</evidence>
<feature type="transmembrane region" description="Helical" evidence="1">
    <location>
        <begin position="85"/>
        <end position="108"/>
    </location>
</feature>
<dbReference type="EMBL" id="JAUHQA010000001">
    <property type="protein sequence ID" value="MDN4480217.1"/>
    <property type="molecule type" value="Genomic_DNA"/>
</dbReference>
<feature type="transmembrane region" description="Helical" evidence="1">
    <location>
        <begin position="6"/>
        <end position="33"/>
    </location>
</feature>
<organism evidence="2 3">
    <name type="scientific">Demequina muriae</name>
    <dbReference type="NCBI Taxonomy" id="3051664"/>
    <lineage>
        <taxon>Bacteria</taxon>
        <taxon>Bacillati</taxon>
        <taxon>Actinomycetota</taxon>
        <taxon>Actinomycetes</taxon>
        <taxon>Micrococcales</taxon>
        <taxon>Demequinaceae</taxon>
        <taxon>Demequina</taxon>
    </lineage>
</organism>